<dbReference type="InterPro" id="IPR050406">
    <property type="entry name" value="FGGY_Carb_Kinase"/>
</dbReference>
<dbReference type="InterPro" id="IPR018485">
    <property type="entry name" value="FGGY_C"/>
</dbReference>
<dbReference type="PIRSF" id="PIRSF000538">
    <property type="entry name" value="GlpK"/>
    <property type="match status" value="1"/>
</dbReference>
<dbReference type="SUPFAM" id="SSF53067">
    <property type="entry name" value="Actin-like ATPase domain"/>
    <property type="match status" value="2"/>
</dbReference>
<proteinExistence type="inferred from homology"/>
<dbReference type="AlphaFoldDB" id="A0AAW5WSQ6"/>
<feature type="domain" description="Carbohydrate kinase FGGY C-terminal" evidence="6">
    <location>
        <begin position="257"/>
        <end position="447"/>
    </location>
</feature>
<evidence type="ECO:0000259" key="5">
    <source>
        <dbReference type="Pfam" id="PF00370"/>
    </source>
</evidence>
<dbReference type="InterPro" id="IPR018484">
    <property type="entry name" value="FGGY_N"/>
</dbReference>
<comment type="similarity">
    <text evidence="1 4">Belongs to the FGGY kinase family.</text>
</comment>
<evidence type="ECO:0000259" key="6">
    <source>
        <dbReference type="Pfam" id="PF02782"/>
    </source>
</evidence>
<dbReference type="EMBL" id="JAKHPH010000005">
    <property type="protein sequence ID" value="MCZ3667339.1"/>
    <property type="molecule type" value="Genomic_DNA"/>
</dbReference>
<dbReference type="Proteomes" id="UP001212401">
    <property type="component" value="Unassembled WGS sequence"/>
</dbReference>
<dbReference type="Gene3D" id="3.30.420.40">
    <property type="match status" value="2"/>
</dbReference>
<dbReference type="RefSeq" id="WP_260964823.1">
    <property type="nucleotide sequence ID" value="NZ_CAUPFI010000012.1"/>
</dbReference>
<protein>
    <submittedName>
        <fullName evidence="7">Gluconokinase</fullName>
    </submittedName>
</protein>
<dbReference type="CDD" id="cd07770">
    <property type="entry name" value="ASKHA_NBD_FGGY_GntK"/>
    <property type="match status" value="1"/>
</dbReference>
<dbReference type="GO" id="GO:0005975">
    <property type="term" value="P:carbohydrate metabolic process"/>
    <property type="evidence" value="ECO:0007669"/>
    <property type="project" value="InterPro"/>
</dbReference>
<keyword evidence="3 4" id="KW-0418">Kinase</keyword>
<evidence type="ECO:0000256" key="3">
    <source>
        <dbReference type="ARBA" id="ARBA00022777"/>
    </source>
</evidence>
<dbReference type="Pfam" id="PF00370">
    <property type="entry name" value="FGGY_N"/>
    <property type="match status" value="1"/>
</dbReference>
<dbReference type="InterPro" id="IPR043129">
    <property type="entry name" value="ATPase_NBD"/>
</dbReference>
<keyword evidence="2 4" id="KW-0808">Transferase</keyword>
<reference evidence="7" key="1">
    <citation type="submission" date="2022-01" db="EMBL/GenBank/DDBJ databases">
        <title>VMRC isolate genome collection.</title>
        <authorList>
            <person name="France M."/>
            <person name="Rutt L."/>
            <person name="Humphrys M."/>
            <person name="Ravel J."/>
        </authorList>
    </citation>
    <scope>NUCLEOTIDE SEQUENCE</scope>
    <source>
        <strain evidence="7">C0048A1</strain>
    </source>
</reference>
<name>A0AAW5WSQ6_9LACO</name>
<comment type="caution">
    <text evidence="7">The sequence shown here is derived from an EMBL/GenBank/DDBJ whole genome shotgun (WGS) entry which is preliminary data.</text>
</comment>
<dbReference type="PANTHER" id="PTHR43095:SF2">
    <property type="entry name" value="GLUCONOKINASE"/>
    <property type="match status" value="1"/>
</dbReference>
<sequence length="514" mass="57005">MKYLIGIDVGTTATKAVLYDEDTTIIGHFIKNYPIYRDSQGMAEQDPEEIFQAVETVIRAAIHRADLKTGRLLGVAFSTANQSLLLLDEHYHPLTRIITWADTRARQDAVKLKETPEGKQLYQKTGTPIHPMTPLAKLIWIRRKRPELFRQTHHVADIKSYIFWRLFKKFKVDLSVASCTGLLDIHTGKWDQAALQLAGIDEKQLPLLAEPTSQETVMVESERQKMDVPHSTPFVYGAFDGALSNIGVGAIKPNQIAITIGTSAAVRVITDRPVIDPEERLFCYMVDKKHWIVGGPLNNGGDVFQWAVHHLIDQGALENEQVDRYTLANRIIEGTPTGSHGLLFHPYLGGERAPIWDANARGDFFGLTALHTRADMLRAVLEGINFNIASVFEAVTKLVGKPQSVTATGGFARSKVWQQMLADILDCQVNVPVSFESGCLGAAILVMQSIGIASSYDVVANYLGDETEYDPQPQAVAVYKQLLPVFRQVEKLLAPAYPTIANLQSELALLHGED</sequence>
<evidence type="ECO:0000313" key="8">
    <source>
        <dbReference type="Proteomes" id="UP001212401"/>
    </source>
</evidence>
<evidence type="ECO:0000313" key="7">
    <source>
        <dbReference type="EMBL" id="MCZ3667339.1"/>
    </source>
</evidence>
<dbReference type="GeneID" id="75081562"/>
<accession>A0AAW5WSQ6</accession>
<dbReference type="Pfam" id="PF02782">
    <property type="entry name" value="FGGY_C"/>
    <property type="match status" value="1"/>
</dbReference>
<feature type="domain" description="Carbohydrate kinase FGGY N-terminal" evidence="5">
    <location>
        <begin position="3"/>
        <end position="247"/>
    </location>
</feature>
<organism evidence="7 8">
    <name type="scientific">Limosilactobacillus vaginalis</name>
    <dbReference type="NCBI Taxonomy" id="1633"/>
    <lineage>
        <taxon>Bacteria</taxon>
        <taxon>Bacillati</taxon>
        <taxon>Bacillota</taxon>
        <taxon>Bacilli</taxon>
        <taxon>Lactobacillales</taxon>
        <taxon>Lactobacillaceae</taxon>
        <taxon>Limosilactobacillus</taxon>
    </lineage>
</organism>
<dbReference type="PROSITE" id="PS00445">
    <property type="entry name" value="FGGY_KINASES_2"/>
    <property type="match status" value="1"/>
</dbReference>
<dbReference type="InterPro" id="IPR018483">
    <property type="entry name" value="Carb_kinase_FGGY_CS"/>
</dbReference>
<dbReference type="PANTHER" id="PTHR43095">
    <property type="entry name" value="SUGAR KINASE"/>
    <property type="match status" value="1"/>
</dbReference>
<gene>
    <name evidence="7" type="ORF">L2724_03440</name>
</gene>
<dbReference type="GO" id="GO:0016301">
    <property type="term" value="F:kinase activity"/>
    <property type="evidence" value="ECO:0007669"/>
    <property type="project" value="UniProtKB-KW"/>
</dbReference>
<evidence type="ECO:0000256" key="4">
    <source>
        <dbReference type="RuleBase" id="RU003733"/>
    </source>
</evidence>
<evidence type="ECO:0000256" key="2">
    <source>
        <dbReference type="ARBA" id="ARBA00022679"/>
    </source>
</evidence>
<evidence type="ECO:0000256" key="1">
    <source>
        <dbReference type="ARBA" id="ARBA00009156"/>
    </source>
</evidence>
<dbReference type="InterPro" id="IPR000577">
    <property type="entry name" value="Carb_kinase_FGGY"/>
</dbReference>
<dbReference type="GO" id="GO:0016773">
    <property type="term" value="F:phosphotransferase activity, alcohol group as acceptor"/>
    <property type="evidence" value="ECO:0007669"/>
    <property type="project" value="InterPro"/>
</dbReference>